<organism evidence="1 2">
    <name type="scientific">Pisolithus microcarpus 441</name>
    <dbReference type="NCBI Taxonomy" id="765257"/>
    <lineage>
        <taxon>Eukaryota</taxon>
        <taxon>Fungi</taxon>
        <taxon>Dikarya</taxon>
        <taxon>Basidiomycota</taxon>
        <taxon>Agaricomycotina</taxon>
        <taxon>Agaricomycetes</taxon>
        <taxon>Agaricomycetidae</taxon>
        <taxon>Boletales</taxon>
        <taxon>Sclerodermatineae</taxon>
        <taxon>Pisolithaceae</taxon>
        <taxon>Pisolithus</taxon>
    </lineage>
</organism>
<feature type="non-terminal residue" evidence="1">
    <location>
        <position position="119"/>
    </location>
</feature>
<gene>
    <name evidence="1" type="ORF">PISMIDRAFT_98820</name>
</gene>
<evidence type="ECO:0000313" key="1">
    <source>
        <dbReference type="EMBL" id="KIK24283.1"/>
    </source>
</evidence>
<evidence type="ECO:0000313" key="2">
    <source>
        <dbReference type="Proteomes" id="UP000054018"/>
    </source>
</evidence>
<accession>A0A0C9ZX88</accession>
<dbReference type="Proteomes" id="UP000054018">
    <property type="component" value="Unassembled WGS sequence"/>
</dbReference>
<reference evidence="2" key="2">
    <citation type="submission" date="2015-01" db="EMBL/GenBank/DDBJ databases">
        <title>Evolutionary Origins and Diversification of the Mycorrhizal Mutualists.</title>
        <authorList>
            <consortium name="DOE Joint Genome Institute"/>
            <consortium name="Mycorrhizal Genomics Consortium"/>
            <person name="Kohler A."/>
            <person name="Kuo A."/>
            <person name="Nagy L.G."/>
            <person name="Floudas D."/>
            <person name="Copeland A."/>
            <person name="Barry K.W."/>
            <person name="Cichocki N."/>
            <person name="Veneault-Fourrey C."/>
            <person name="LaButti K."/>
            <person name="Lindquist E.A."/>
            <person name="Lipzen A."/>
            <person name="Lundell T."/>
            <person name="Morin E."/>
            <person name="Murat C."/>
            <person name="Riley R."/>
            <person name="Ohm R."/>
            <person name="Sun H."/>
            <person name="Tunlid A."/>
            <person name="Henrissat B."/>
            <person name="Grigoriev I.V."/>
            <person name="Hibbett D.S."/>
            <person name="Martin F."/>
        </authorList>
    </citation>
    <scope>NUCLEOTIDE SEQUENCE [LARGE SCALE GENOMIC DNA]</scope>
    <source>
        <strain evidence="2">441</strain>
    </source>
</reference>
<keyword evidence="2" id="KW-1185">Reference proteome</keyword>
<name>A0A0C9ZX88_9AGAM</name>
<dbReference type="AlphaFoldDB" id="A0A0C9ZX88"/>
<reference evidence="1 2" key="1">
    <citation type="submission" date="2014-04" db="EMBL/GenBank/DDBJ databases">
        <authorList>
            <consortium name="DOE Joint Genome Institute"/>
            <person name="Kuo A."/>
            <person name="Kohler A."/>
            <person name="Costa M.D."/>
            <person name="Nagy L.G."/>
            <person name="Floudas D."/>
            <person name="Copeland A."/>
            <person name="Barry K.W."/>
            <person name="Cichocki N."/>
            <person name="Veneault-Fourrey C."/>
            <person name="LaButti K."/>
            <person name="Lindquist E.A."/>
            <person name="Lipzen A."/>
            <person name="Lundell T."/>
            <person name="Morin E."/>
            <person name="Murat C."/>
            <person name="Sun H."/>
            <person name="Tunlid A."/>
            <person name="Henrissat B."/>
            <person name="Grigoriev I.V."/>
            <person name="Hibbett D.S."/>
            <person name="Martin F."/>
            <person name="Nordberg H.P."/>
            <person name="Cantor M.N."/>
            <person name="Hua S.X."/>
        </authorList>
    </citation>
    <scope>NUCLEOTIDE SEQUENCE [LARGE SCALE GENOMIC DNA]</scope>
    <source>
        <strain evidence="1 2">441</strain>
    </source>
</reference>
<dbReference type="EMBL" id="KN833717">
    <property type="protein sequence ID" value="KIK24283.1"/>
    <property type="molecule type" value="Genomic_DNA"/>
</dbReference>
<sequence>VPHWAIQALSYKKLPTVCDYLKDFEGFYVDWEKMGKSPCNACLSLYIHEGLSWANKYYTRMGDTKAYLTAMVLNPNECLKWICKHWDSVDVEKILMVIHDTVSHCPLTSHRAHSIECHR</sequence>
<dbReference type="HOGENOM" id="CLU_104896_0_0_1"/>
<dbReference type="OrthoDB" id="2639200at2759"/>
<protein>
    <submittedName>
        <fullName evidence="1">Uncharacterized protein</fullName>
    </submittedName>
</protein>
<proteinExistence type="predicted"/>